<feature type="transmembrane region" description="Helical" evidence="11">
    <location>
        <begin position="215"/>
        <end position="234"/>
    </location>
</feature>
<keyword evidence="6" id="KW-0406">Ion transport</keyword>
<reference evidence="13" key="3">
    <citation type="submission" date="2020-12" db="UniProtKB">
        <authorList>
            <consortium name="EnsemblPlants"/>
        </authorList>
    </citation>
    <scope>IDENTIFICATION</scope>
</reference>
<dbReference type="PANTHER" id="PTHR10110:SF127">
    <property type="entry name" value="SODIUM_HYDROGEN EXCHANGER 5-RELATED"/>
    <property type="match status" value="1"/>
</dbReference>
<comment type="catalytic activity">
    <reaction evidence="10">
        <text>K(+)(in) + H(+)(out) = K(+)(out) + H(+)(in)</text>
        <dbReference type="Rhea" id="RHEA:29467"/>
        <dbReference type="ChEBI" id="CHEBI:15378"/>
        <dbReference type="ChEBI" id="CHEBI:29103"/>
    </reaction>
</comment>
<dbReference type="EMBL" id="ABEU02000009">
    <property type="status" value="NOT_ANNOTATED_CDS"/>
    <property type="molecule type" value="Genomic_DNA"/>
</dbReference>
<dbReference type="Gramene" id="Pp3c9_15590V3.3">
    <property type="protein sequence ID" value="Pp3c9_15590V3.3"/>
    <property type="gene ID" value="Pp3c9_15590"/>
</dbReference>
<dbReference type="AlphaFoldDB" id="A0A7I4EK79"/>
<evidence type="ECO:0000313" key="13">
    <source>
        <dbReference type="EnsemblPlants" id="Pp3c9_15590V3.3"/>
    </source>
</evidence>
<reference evidence="13 14" key="2">
    <citation type="journal article" date="2018" name="Plant J.">
        <title>The Physcomitrella patens chromosome-scale assembly reveals moss genome structure and evolution.</title>
        <authorList>
            <person name="Lang D."/>
            <person name="Ullrich K.K."/>
            <person name="Murat F."/>
            <person name="Fuchs J."/>
            <person name="Jenkins J."/>
            <person name="Haas F.B."/>
            <person name="Piednoel M."/>
            <person name="Gundlach H."/>
            <person name="Van Bel M."/>
            <person name="Meyberg R."/>
            <person name="Vives C."/>
            <person name="Morata J."/>
            <person name="Symeonidi A."/>
            <person name="Hiss M."/>
            <person name="Muchero W."/>
            <person name="Kamisugi Y."/>
            <person name="Saleh O."/>
            <person name="Blanc G."/>
            <person name="Decker E.L."/>
            <person name="van Gessel N."/>
            <person name="Grimwood J."/>
            <person name="Hayes R.D."/>
            <person name="Graham S.W."/>
            <person name="Gunter L.E."/>
            <person name="McDaniel S.F."/>
            <person name="Hoernstein S.N.W."/>
            <person name="Larsson A."/>
            <person name="Li F.W."/>
            <person name="Perroud P.F."/>
            <person name="Phillips J."/>
            <person name="Ranjan P."/>
            <person name="Rokshar D.S."/>
            <person name="Rothfels C.J."/>
            <person name="Schneider L."/>
            <person name="Shu S."/>
            <person name="Stevenson D.W."/>
            <person name="Thummler F."/>
            <person name="Tillich M."/>
            <person name="Villarreal Aguilar J.C."/>
            <person name="Widiez T."/>
            <person name="Wong G.K."/>
            <person name="Wymore A."/>
            <person name="Zhang Y."/>
            <person name="Zimmer A.D."/>
            <person name="Quatrano R.S."/>
            <person name="Mayer K.F.X."/>
            <person name="Goodstein D."/>
            <person name="Casacuberta J.M."/>
            <person name="Vandepoele K."/>
            <person name="Reski R."/>
            <person name="Cuming A.C."/>
            <person name="Tuskan G.A."/>
            <person name="Maumus F."/>
            <person name="Salse J."/>
            <person name="Schmutz J."/>
            <person name="Rensing S.A."/>
        </authorList>
    </citation>
    <scope>NUCLEOTIDE SEQUENCE [LARGE SCALE GENOMIC DNA]</scope>
    <source>
        <strain evidence="13 14">cv. Gransden 2004</strain>
    </source>
</reference>
<dbReference type="GO" id="GO:0071805">
    <property type="term" value="P:potassium ion transmembrane transport"/>
    <property type="evidence" value="ECO:0000318"/>
    <property type="project" value="GO_Central"/>
</dbReference>
<evidence type="ECO:0000256" key="3">
    <source>
        <dbReference type="ARBA" id="ARBA00022692"/>
    </source>
</evidence>
<feature type="transmembrane region" description="Helical" evidence="11">
    <location>
        <begin position="51"/>
        <end position="74"/>
    </location>
</feature>
<dbReference type="GO" id="GO:0005768">
    <property type="term" value="C:endosome"/>
    <property type="evidence" value="ECO:0000318"/>
    <property type="project" value="GO_Central"/>
</dbReference>
<evidence type="ECO:0000256" key="10">
    <source>
        <dbReference type="ARBA" id="ARBA00047912"/>
    </source>
</evidence>
<dbReference type="InterPro" id="IPR018422">
    <property type="entry name" value="Cation/H_exchanger_CPA1"/>
</dbReference>
<sequence length="416" mass="46198">MASEEPVSASASALMSTSKRQQIDSLSILLQISMLGLAFVFGHILRRHKFYYLHEGSASLLIGLVVGALARFTYPQDRFRYLGGRLSLVYKLPLLESCIFGSIISATDPVSVLAVFQELGTDVNLYALVLGESVLNDAVAVSLYRHLFKFAGLHVHKLQHLECCLIVLFPYFAYMFAEGLGLSGIVAILLCGILMKHYTFPNLSESAQSFTAGFFHLIVSLAETFVAINVYPLAYCINKLRSASRKIPIQHQNALWFSGLRGAMAFALALQSVHNFQDSHGQVIFTTTTTIVILTVLVIGGSTSTMLENLNLNKEKDEYSKVSIVEDEQESMLNTSNEEFAANSTRNHDLKSKFHILRKSTSFKEIDMKILKPFFTTSKSDSMLGLHTEDFLQYHTEGRNNAKLGHAKSDTAMVLN</sequence>
<dbReference type="GO" id="GO:0015385">
    <property type="term" value="F:sodium:proton antiporter activity"/>
    <property type="evidence" value="ECO:0000318"/>
    <property type="project" value="GO_Central"/>
</dbReference>
<proteinExistence type="predicted"/>
<evidence type="ECO:0000256" key="6">
    <source>
        <dbReference type="ARBA" id="ARBA00023065"/>
    </source>
</evidence>
<feature type="transmembrane region" description="Helical" evidence="11">
    <location>
        <begin position="165"/>
        <end position="195"/>
    </location>
</feature>
<feature type="transmembrane region" description="Helical" evidence="11">
    <location>
        <begin position="25"/>
        <end position="45"/>
    </location>
</feature>
<keyword evidence="2" id="KW-0813">Transport</keyword>
<dbReference type="PANTHER" id="PTHR10110">
    <property type="entry name" value="SODIUM/HYDROGEN EXCHANGER"/>
    <property type="match status" value="1"/>
</dbReference>
<dbReference type="Proteomes" id="UP000006727">
    <property type="component" value="Chromosome 9"/>
</dbReference>
<keyword evidence="5" id="KW-0915">Sodium</keyword>
<keyword evidence="4 11" id="KW-1133">Transmembrane helix</keyword>
<dbReference type="GO" id="GO:0098719">
    <property type="term" value="P:sodium ion import across plasma membrane"/>
    <property type="evidence" value="ECO:0000318"/>
    <property type="project" value="GO_Central"/>
</dbReference>
<dbReference type="InParanoid" id="A0A7I4EK79"/>
<evidence type="ECO:0000256" key="4">
    <source>
        <dbReference type="ARBA" id="ARBA00022989"/>
    </source>
</evidence>
<comment type="catalytic activity">
    <reaction evidence="9">
        <text>Na(+)(in) + H(+)(out) = Na(+)(out) + H(+)(in)</text>
        <dbReference type="Rhea" id="RHEA:29419"/>
        <dbReference type="ChEBI" id="CHEBI:15378"/>
        <dbReference type="ChEBI" id="CHEBI:29101"/>
    </reaction>
</comment>
<evidence type="ECO:0000256" key="1">
    <source>
        <dbReference type="ARBA" id="ARBA00004141"/>
    </source>
</evidence>
<evidence type="ECO:0000313" key="14">
    <source>
        <dbReference type="Proteomes" id="UP000006727"/>
    </source>
</evidence>
<keyword evidence="7 11" id="KW-0472">Membrane</keyword>
<feature type="transmembrane region" description="Helical" evidence="11">
    <location>
        <begin position="254"/>
        <end position="271"/>
    </location>
</feature>
<dbReference type="Pfam" id="PF00999">
    <property type="entry name" value="Na_H_Exchanger"/>
    <property type="match status" value="1"/>
</dbReference>
<dbReference type="GO" id="GO:0005886">
    <property type="term" value="C:plasma membrane"/>
    <property type="evidence" value="ECO:0000318"/>
    <property type="project" value="GO_Central"/>
</dbReference>
<dbReference type="EnsemblPlants" id="Pp3c9_15590V3.3">
    <property type="protein sequence ID" value="Pp3c9_15590V3.3"/>
    <property type="gene ID" value="Pp3c9_15590"/>
</dbReference>
<protein>
    <recommendedName>
        <fullName evidence="12">Cation/H+ exchanger transmembrane domain-containing protein</fullName>
    </recommendedName>
</protein>
<organism evidence="13 14">
    <name type="scientific">Physcomitrium patens</name>
    <name type="common">Spreading-leaved earth moss</name>
    <name type="synonym">Physcomitrella patens</name>
    <dbReference type="NCBI Taxonomy" id="3218"/>
    <lineage>
        <taxon>Eukaryota</taxon>
        <taxon>Viridiplantae</taxon>
        <taxon>Streptophyta</taxon>
        <taxon>Embryophyta</taxon>
        <taxon>Bryophyta</taxon>
        <taxon>Bryophytina</taxon>
        <taxon>Bryopsida</taxon>
        <taxon>Funariidae</taxon>
        <taxon>Funariales</taxon>
        <taxon>Funariaceae</taxon>
        <taxon>Physcomitrium</taxon>
    </lineage>
</organism>
<reference evidence="13 14" key="1">
    <citation type="journal article" date="2008" name="Science">
        <title>The Physcomitrella genome reveals evolutionary insights into the conquest of land by plants.</title>
        <authorList>
            <person name="Rensing S."/>
            <person name="Lang D."/>
            <person name="Zimmer A."/>
            <person name="Terry A."/>
            <person name="Salamov A."/>
            <person name="Shapiro H."/>
            <person name="Nishiyama T."/>
            <person name="Perroud P.-F."/>
            <person name="Lindquist E."/>
            <person name="Kamisugi Y."/>
            <person name="Tanahashi T."/>
            <person name="Sakakibara K."/>
            <person name="Fujita T."/>
            <person name="Oishi K."/>
            <person name="Shin-I T."/>
            <person name="Kuroki Y."/>
            <person name="Toyoda A."/>
            <person name="Suzuki Y."/>
            <person name="Hashimoto A."/>
            <person name="Yamaguchi K."/>
            <person name="Sugano A."/>
            <person name="Kohara Y."/>
            <person name="Fujiyama A."/>
            <person name="Anterola A."/>
            <person name="Aoki S."/>
            <person name="Ashton N."/>
            <person name="Barbazuk W.B."/>
            <person name="Barker E."/>
            <person name="Bennetzen J."/>
            <person name="Bezanilla M."/>
            <person name="Blankenship R."/>
            <person name="Cho S.H."/>
            <person name="Dutcher S."/>
            <person name="Estelle M."/>
            <person name="Fawcett J.A."/>
            <person name="Gundlach H."/>
            <person name="Hanada K."/>
            <person name="Heyl A."/>
            <person name="Hicks K.A."/>
            <person name="Hugh J."/>
            <person name="Lohr M."/>
            <person name="Mayer K."/>
            <person name="Melkozernov A."/>
            <person name="Murata T."/>
            <person name="Nelson D."/>
            <person name="Pils B."/>
            <person name="Prigge M."/>
            <person name="Reiss B."/>
            <person name="Renner T."/>
            <person name="Rombauts S."/>
            <person name="Rushton P."/>
            <person name="Sanderfoot A."/>
            <person name="Schween G."/>
            <person name="Shiu S.-H."/>
            <person name="Stueber K."/>
            <person name="Theodoulou F.L."/>
            <person name="Tu H."/>
            <person name="Van de Peer Y."/>
            <person name="Verrier P.J."/>
            <person name="Waters E."/>
            <person name="Wood A."/>
            <person name="Yang L."/>
            <person name="Cove D."/>
            <person name="Cuming A."/>
            <person name="Hasebe M."/>
            <person name="Lucas S."/>
            <person name="Mishler D.B."/>
            <person name="Reski R."/>
            <person name="Grigoriev I."/>
            <person name="Quatrano R.S."/>
            <person name="Boore J.L."/>
        </authorList>
    </citation>
    <scope>NUCLEOTIDE SEQUENCE [LARGE SCALE GENOMIC DNA]</scope>
    <source>
        <strain evidence="13 14">cv. Gransden 2004</strain>
    </source>
</reference>
<evidence type="ECO:0000256" key="8">
    <source>
        <dbReference type="ARBA" id="ARBA00023201"/>
    </source>
</evidence>
<keyword evidence="8" id="KW-0739">Sodium transport</keyword>
<name>A0A7I4EK79_PHYPA</name>
<evidence type="ECO:0000259" key="12">
    <source>
        <dbReference type="Pfam" id="PF00999"/>
    </source>
</evidence>
<accession>A0A7I4EK79</accession>
<dbReference type="InterPro" id="IPR006153">
    <property type="entry name" value="Cation/H_exchanger_TM"/>
</dbReference>
<feature type="domain" description="Cation/H+ exchanger transmembrane" evidence="12">
    <location>
        <begin position="46"/>
        <end position="151"/>
    </location>
</feature>
<evidence type="ECO:0000256" key="9">
    <source>
        <dbReference type="ARBA" id="ARBA00047524"/>
    </source>
</evidence>
<comment type="subcellular location">
    <subcellularLocation>
        <location evidence="1">Membrane</location>
        <topology evidence="1">Multi-pass membrane protein</topology>
    </subcellularLocation>
</comment>
<keyword evidence="14" id="KW-1185">Reference proteome</keyword>
<feature type="transmembrane region" description="Helical" evidence="11">
    <location>
        <begin position="283"/>
        <end position="307"/>
    </location>
</feature>
<evidence type="ECO:0000256" key="11">
    <source>
        <dbReference type="SAM" id="Phobius"/>
    </source>
</evidence>
<keyword evidence="3 11" id="KW-0812">Transmembrane</keyword>
<dbReference type="GO" id="GO:0015386">
    <property type="term" value="F:potassium:proton antiporter activity"/>
    <property type="evidence" value="ECO:0000318"/>
    <property type="project" value="GO_Central"/>
</dbReference>
<evidence type="ECO:0000256" key="7">
    <source>
        <dbReference type="ARBA" id="ARBA00023136"/>
    </source>
</evidence>
<dbReference type="GO" id="GO:0051453">
    <property type="term" value="P:regulation of intracellular pH"/>
    <property type="evidence" value="ECO:0000318"/>
    <property type="project" value="GO_Central"/>
</dbReference>
<dbReference type="Gene3D" id="6.10.140.1330">
    <property type="match status" value="1"/>
</dbReference>
<evidence type="ECO:0000256" key="2">
    <source>
        <dbReference type="ARBA" id="ARBA00022448"/>
    </source>
</evidence>
<evidence type="ECO:0000256" key="5">
    <source>
        <dbReference type="ARBA" id="ARBA00023053"/>
    </source>
</evidence>